<keyword evidence="1" id="KW-0732">Signal</keyword>
<comment type="caution">
    <text evidence="3">The sequence shown here is derived from an EMBL/GenBank/DDBJ whole genome shotgun (WGS) entry which is preliminary data.</text>
</comment>
<dbReference type="InterPro" id="IPR013783">
    <property type="entry name" value="Ig-like_fold"/>
</dbReference>
<evidence type="ECO:0000256" key="1">
    <source>
        <dbReference type="SAM" id="SignalP"/>
    </source>
</evidence>
<sequence>MSARTTLGGVLVATLATASVIGAVAPAHAAYTADPDDTAFTPASTDLIGVGSDTSQHAIKLLADAWNGSTPAPSYKIASFAATTAGGPTPTDGSSTISLPGGASIARPNGSGAGKGRLYGANEAPEVDFARSSSSLNSDEKAANLKQFPFAVDVLKTAVSNNVASHAPATISRDDLLKIYDGTYTTWNQVPGGTSTDAIVPMIPQNGSGTRSFFLDQLKAANGGTAVVLAGTVQTVQEHDDSQIKGNANAIAPFSAGRAGLLGTTLRLEDGFEAKRALYNVVRGADVANPKITAVFGPDGFLCSEQASQLIKNAGFDQLASVDDAGVCGEATIDPTTNFTTSAPAAPIVTQTAVSGTSPAAKKVVVKAKITGSKTPEGTVTFTEGGTVVGADVPVIGGTATLTLTNVAPGSHRYTAQYAPAVGTVFQASEQAADVVVKTSAKLTETFPAKNKAGKKAKGTVVVTLAGTAAKATGKVTVKVGSKVVGTGTVVGGKATITLKKLKKGKNTLVATWSGNVLAPGASLTFTIKQK</sequence>
<reference evidence="4" key="1">
    <citation type="journal article" date="2019" name="Int. J. Syst. Evol. Microbiol.">
        <title>The Global Catalogue of Microorganisms (GCM) 10K type strain sequencing project: providing services to taxonomists for standard genome sequencing and annotation.</title>
        <authorList>
            <consortium name="The Broad Institute Genomics Platform"/>
            <consortium name="The Broad Institute Genome Sequencing Center for Infectious Disease"/>
            <person name="Wu L."/>
            <person name="Ma J."/>
        </authorList>
    </citation>
    <scope>NUCLEOTIDE SEQUENCE [LARGE SCALE GENOMIC DNA]</scope>
    <source>
        <strain evidence="4">CCUG 52478</strain>
    </source>
</reference>
<dbReference type="PANTHER" id="PTHR30570:SF1">
    <property type="entry name" value="PHOSPHATE-BINDING PROTEIN PSTS"/>
    <property type="match status" value="1"/>
</dbReference>
<evidence type="ECO:0000313" key="3">
    <source>
        <dbReference type="EMBL" id="MFD1251029.1"/>
    </source>
</evidence>
<feature type="domain" description="Bacterial Ig-like" evidence="2">
    <location>
        <begin position="354"/>
        <end position="437"/>
    </location>
</feature>
<proteinExistence type="predicted"/>
<dbReference type="Proteomes" id="UP001597229">
    <property type="component" value="Unassembled WGS sequence"/>
</dbReference>
<dbReference type="InterPro" id="IPR050811">
    <property type="entry name" value="Phosphate_ABC_transporter"/>
</dbReference>
<name>A0ABW3W8B8_9ACTN</name>
<keyword evidence="4" id="KW-1185">Reference proteome</keyword>
<dbReference type="PANTHER" id="PTHR30570">
    <property type="entry name" value="PERIPLASMIC PHOSPHATE BINDING COMPONENT OF PHOSPHATE ABC TRANSPORTER"/>
    <property type="match status" value="1"/>
</dbReference>
<evidence type="ECO:0000259" key="2">
    <source>
        <dbReference type="Pfam" id="PF16640"/>
    </source>
</evidence>
<dbReference type="RefSeq" id="WP_367919273.1">
    <property type="nucleotide sequence ID" value="NZ_BAABAC010000021.1"/>
</dbReference>
<protein>
    <submittedName>
        <fullName evidence="3">Ig-like domain repeat protein</fullName>
    </submittedName>
</protein>
<dbReference type="InterPro" id="IPR032109">
    <property type="entry name" value="Big_3_5"/>
</dbReference>
<dbReference type="Pfam" id="PF16640">
    <property type="entry name" value="Big_3_5"/>
    <property type="match status" value="2"/>
</dbReference>
<accession>A0ABW3W8B8</accession>
<evidence type="ECO:0000313" key="4">
    <source>
        <dbReference type="Proteomes" id="UP001597229"/>
    </source>
</evidence>
<dbReference type="SUPFAM" id="SSF53850">
    <property type="entry name" value="Periplasmic binding protein-like II"/>
    <property type="match status" value="1"/>
</dbReference>
<gene>
    <name evidence="3" type="ORF">ACFQ3F_24775</name>
</gene>
<organism evidence="3 4">
    <name type="scientific">Nocardioides ginsengisoli</name>
    <dbReference type="NCBI Taxonomy" id="363868"/>
    <lineage>
        <taxon>Bacteria</taxon>
        <taxon>Bacillati</taxon>
        <taxon>Actinomycetota</taxon>
        <taxon>Actinomycetes</taxon>
        <taxon>Propionibacteriales</taxon>
        <taxon>Nocardioidaceae</taxon>
        <taxon>Nocardioides</taxon>
    </lineage>
</organism>
<feature type="signal peptide" evidence="1">
    <location>
        <begin position="1"/>
        <end position="29"/>
    </location>
</feature>
<feature type="chain" id="PRO_5046400801" evidence="1">
    <location>
        <begin position="30"/>
        <end position="531"/>
    </location>
</feature>
<feature type="domain" description="Bacterial Ig-like" evidence="2">
    <location>
        <begin position="448"/>
        <end position="520"/>
    </location>
</feature>
<dbReference type="EMBL" id="JBHTLX010000032">
    <property type="protein sequence ID" value="MFD1251029.1"/>
    <property type="molecule type" value="Genomic_DNA"/>
</dbReference>
<dbReference type="Gene3D" id="2.60.40.10">
    <property type="entry name" value="Immunoglobulins"/>
    <property type="match status" value="2"/>
</dbReference>
<dbReference type="Gene3D" id="3.40.190.10">
    <property type="entry name" value="Periplasmic binding protein-like II"/>
    <property type="match status" value="2"/>
</dbReference>